<evidence type="ECO:0000256" key="2">
    <source>
        <dbReference type="ARBA" id="ARBA00022519"/>
    </source>
</evidence>
<evidence type="ECO:0000313" key="7">
    <source>
        <dbReference type="EMBL" id="HGU41364.1"/>
    </source>
</evidence>
<evidence type="ECO:0000256" key="4">
    <source>
        <dbReference type="ARBA" id="ARBA00022679"/>
    </source>
</evidence>
<protein>
    <submittedName>
        <fullName evidence="7">4-alpha-L-fucosyltransferase</fullName>
    </submittedName>
</protein>
<organism evidence="7">
    <name type="scientific">Fervidobacterium pennivorans</name>
    <dbReference type="NCBI Taxonomy" id="93466"/>
    <lineage>
        <taxon>Bacteria</taxon>
        <taxon>Thermotogati</taxon>
        <taxon>Thermotogota</taxon>
        <taxon>Thermotogae</taxon>
        <taxon>Thermotogales</taxon>
        <taxon>Fervidobacteriaceae</taxon>
        <taxon>Fervidobacterium</taxon>
    </lineage>
</organism>
<dbReference type="InterPro" id="IPR009993">
    <property type="entry name" value="WecF"/>
</dbReference>
<reference evidence="7" key="1">
    <citation type="journal article" date="2020" name="mSystems">
        <title>Genome- and Community-Level Interaction Insights into Carbon Utilization and Element Cycling Functions of Hydrothermarchaeota in Hydrothermal Sediment.</title>
        <authorList>
            <person name="Zhou Z."/>
            <person name="Liu Y."/>
            <person name="Xu W."/>
            <person name="Pan J."/>
            <person name="Luo Z.H."/>
            <person name="Li M."/>
        </authorList>
    </citation>
    <scope>NUCLEOTIDE SEQUENCE [LARGE SCALE GENOMIC DNA]</scope>
    <source>
        <strain evidence="7">SpSt-604</strain>
        <strain evidence="6">SpSt-640</strain>
    </source>
</reference>
<accession>A0A7C4VUQ7</accession>
<keyword evidence="1" id="KW-1003">Cell membrane</keyword>
<keyword evidence="5" id="KW-0472">Membrane</keyword>
<evidence type="ECO:0000313" key="6">
    <source>
        <dbReference type="EMBL" id="HGQ76761.1"/>
    </source>
</evidence>
<dbReference type="GO" id="GO:0009246">
    <property type="term" value="P:enterobacterial common antigen biosynthetic process"/>
    <property type="evidence" value="ECO:0007669"/>
    <property type="project" value="InterPro"/>
</dbReference>
<sequence>MYIVVTFGSNSSQFGVIWVFTHIFLTDSIYTHNYVKFILRNFPAEDHVFWTVKPDIYHDLSNAQIKKIDPEDLIDTFRLYRFARNSRKVIIHSLFYTKFYPVLFVQRSLLRKAVWIIWGADLYSYLNSHIINKPKKFKLKVKAYMYKKIVQNLRWIGSLVKGDYDRLAEHIDTKAEWRHLFYPNPVDFDLLDKILENNSGRSESKIVLLNHSSRADGFHIEALNFLRNYVTHNTKIICPLSYGNKDYAQYVIECGQEMYGERFVPLTEFLNPQEYGKLLNSVDVAVFNHSYQAGLGNILALLYLGKKVYIRSETSPWKMLIDLGVKVFDTNCLTGGRETDFWYMSEEDRENNRRIIRREFSEEKCAQLWRSFFEEGD</sequence>
<keyword evidence="2" id="KW-0997">Cell inner membrane</keyword>
<keyword evidence="4 7" id="KW-0808">Transferase</keyword>
<dbReference type="EMBL" id="DSZT01000014">
    <property type="protein sequence ID" value="HGU41364.1"/>
    <property type="molecule type" value="Genomic_DNA"/>
</dbReference>
<dbReference type="AlphaFoldDB" id="A0A7C4VUQ7"/>
<dbReference type="GO" id="GO:0008417">
    <property type="term" value="F:fucosyltransferase activity"/>
    <property type="evidence" value="ECO:0007669"/>
    <property type="project" value="InterPro"/>
</dbReference>
<dbReference type="Pfam" id="PF07429">
    <property type="entry name" value="Glyco_transf_56"/>
    <property type="match status" value="1"/>
</dbReference>
<evidence type="ECO:0000256" key="5">
    <source>
        <dbReference type="ARBA" id="ARBA00023136"/>
    </source>
</evidence>
<evidence type="ECO:0000256" key="3">
    <source>
        <dbReference type="ARBA" id="ARBA00022676"/>
    </source>
</evidence>
<dbReference type="EMBL" id="DTBH01000054">
    <property type="protein sequence ID" value="HGQ76761.1"/>
    <property type="molecule type" value="Genomic_DNA"/>
</dbReference>
<comment type="caution">
    <text evidence="7">The sequence shown here is derived from an EMBL/GenBank/DDBJ whole genome shotgun (WGS) entry which is preliminary data.</text>
</comment>
<keyword evidence="3 7" id="KW-0328">Glycosyltransferase</keyword>
<evidence type="ECO:0000256" key="1">
    <source>
        <dbReference type="ARBA" id="ARBA00022475"/>
    </source>
</evidence>
<name>A0A7C4VUQ7_FERPE</name>
<gene>
    <name evidence="7" type="ORF">ENT72_00325</name>
    <name evidence="6" type="ORF">ENU12_02310</name>
</gene>
<proteinExistence type="predicted"/>